<dbReference type="Proteomes" id="UP000230886">
    <property type="component" value="Unassembled WGS sequence"/>
</dbReference>
<evidence type="ECO:0000313" key="2">
    <source>
        <dbReference type="Proteomes" id="UP000230886"/>
    </source>
</evidence>
<gene>
    <name evidence="1" type="ORF">CHR55_10170</name>
</gene>
<name>A0A2A5JE34_RHOSG</name>
<comment type="caution">
    <text evidence="1">The sequence shown here is derived from an EMBL/GenBank/DDBJ whole genome shotgun (WGS) entry which is preliminary data.</text>
</comment>
<accession>A0A2A5JE34</accession>
<protein>
    <submittedName>
        <fullName evidence="1">Uncharacterized protein</fullName>
    </submittedName>
</protein>
<dbReference type="AlphaFoldDB" id="A0A2A5JE34"/>
<evidence type="ECO:0000313" key="1">
    <source>
        <dbReference type="EMBL" id="PCK27840.1"/>
    </source>
</evidence>
<organism evidence="1 2">
    <name type="scientific">Rhodococcus qingshengii</name>
    <dbReference type="NCBI Taxonomy" id="334542"/>
    <lineage>
        <taxon>Bacteria</taxon>
        <taxon>Bacillati</taxon>
        <taxon>Actinomycetota</taxon>
        <taxon>Actinomycetes</taxon>
        <taxon>Mycobacteriales</taxon>
        <taxon>Nocardiaceae</taxon>
        <taxon>Rhodococcus</taxon>
        <taxon>Rhodococcus erythropolis group</taxon>
    </lineage>
</organism>
<sequence length="144" mass="16144">MEAMTDAPDPGLTDLIAAHQAGERWTDFEYPSIFSDKPFVATTVTKMVNCSCGESMPADDHPAHVALVVEQHTNGRITELEASTRESVRVLVMERHRAEKAEATIARVRAVEAEYLDPEDTDIECREDVWRFIRDLRAALEGKS</sequence>
<reference evidence="1 2" key="1">
    <citation type="submission" date="2017-07" db="EMBL/GenBank/DDBJ databases">
        <title>Draft sequence of Rhodococcus enclensis 23b-28.</title>
        <authorList>
            <person name="Besaury L."/>
            <person name="Sancelme M."/>
            <person name="Amato P."/>
            <person name="Lallement A."/>
            <person name="Delort A.-M."/>
        </authorList>
    </citation>
    <scope>NUCLEOTIDE SEQUENCE [LARGE SCALE GENOMIC DNA]</scope>
    <source>
        <strain evidence="1 2">23b-28</strain>
    </source>
</reference>
<proteinExistence type="predicted"/>
<dbReference type="EMBL" id="NOVD01000004">
    <property type="protein sequence ID" value="PCK27840.1"/>
    <property type="molecule type" value="Genomic_DNA"/>
</dbReference>